<feature type="non-terminal residue" evidence="2">
    <location>
        <position position="395"/>
    </location>
</feature>
<dbReference type="AlphaFoldDB" id="A0A9P8JCJ8"/>
<evidence type="ECO:0000313" key="3">
    <source>
        <dbReference type="Proteomes" id="UP000779574"/>
    </source>
</evidence>
<comment type="caution">
    <text evidence="2">The sequence shown here is derived from an EMBL/GenBank/DDBJ whole genome shotgun (WGS) entry which is preliminary data.</text>
</comment>
<feature type="compositionally biased region" description="Acidic residues" evidence="1">
    <location>
        <begin position="1"/>
        <end position="11"/>
    </location>
</feature>
<proteinExistence type="predicted"/>
<feature type="compositionally biased region" description="Polar residues" evidence="1">
    <location>
        <begin position="42"/>
        <end position="52"/>
    </location>
</feature>
<feature type="compositionally biased region" description="Basic and acidic residues" evidence="1">
    <location>
        <begin position="77"/>
        <end position="86"/>
    </location>
</feature>
<dbReference type="Proteomes" id="UP000779574">
    <property type="component" value="Unassembled WGS sequence"/>
</dbReference>
<protein>
    <submittedName>
        <fullName evidence="2">Uncharacterized protein</fullName>
    </submittedName>
</protein>
<feature type="compositionally biased region" description="Polar residues" evidence="1">
    <location>
        <begin position="92"/>
        <end position="112"/>
    </location>
</feature>
<name>A0A9P8JCJ8_AURME</name>
<dbReference type="OrthoDB" id="3909986at2759"/>
<evidence type="ECO:0000256" key="1">
    <source>
        <dbReference type="SAM" id="MobiDB-lite"/>
    </source>
</evidence>
<feature type="region of interest" description="Disordered" evidence="1">
    <location>
        <begin position="1"/>
        <end position="134"/>
    </location>
</feature>
<accession>A0A9P8JCJ8</accession>
<evidence type="ECO:0000313" key="2">
    <source>
        <dbReference type="EMBL" id="KAG9697213.1"/>
    </source>
</evidence>
<organism evidence="2 3">
    <name type="scientific">Aureobasidium melanogenum</name>
    <name type="common">Aureobasidium pullulans var. melanogenum</name>
    <dbReference type="NCBI Taxonomy" id="46634"/>
    <lineage>
        <taxon>Eukaryota</taxon>
        <taxon>Fungi</taxon>
        <taxon>Dikarya</taxon>
        <taxon>Ascomycota</taxon>
        <taxon>Pezizomycotina</taxon>
        <taxon>Dothideomycetes</taxon>
        <taxon>Dothideomycetidae</taxon>
        <taxon>Dothideales</taxon>
        <taxon>Saccotheciaceae</taxon>
        <taxon>Aureobasidium</taxon>
    </lineage>
</organism>
<dbReference type="EMBL" id="JAHFXF010000082">
    <property type="protein sequence ID" value="KAG9697213.1"/>
    <property type="molecule type" value="Genomic_DNA"/>
</dbReference>
<sequence length="395" mass="44098">MATSWELDDTEIAPVKADEDNTPRNLSSRAYERSVSLEIHEQAQNAPATSEGASGHQPGHPGHPDYHTSAEYQQHQYHTDTSESGRNRIWSDPSQQLTDAQPSGLWSHNSRQYADAQPSGIASSPPEPLEDVPVMPQVPASYAAQAPPNRLLAFVQPSPHRPLHVSFPPSAMLGHQSTNHVYSNPPANVSLALLPNIISWIDGGTLRDYLAIAAVRHKDIHDMVEREYKRIEKEHQDRKNEDASVLSFVNEHTKVQKVLCQEYDDLPNSKKQETVHRTLGTIKLTIMAIPPRVRLGSNWKTKFNAFLTLIWIGRAIADCNGMLPHAIRAQMGNGSELVEALGRVYAMMSEAEILNDGARLLETLLELGNRREHCFEGLEDIVDMFQKVMRQGRVG</sequence>
<gene>
    <name evidence="2" type="ORF">KCU76_g3155</name>
</gene>
<reference evidence="2" key="1">
    <citation type="journal article" date="2021" name="J Fungi (Basel)">
        <title>Virulence traits and population genomics of the black yeast Aureobasidium melanogenum.</title>
        <authorList>
            <person name="Cernosa A."/>
            <person name="Sun X."/>
            <person name="Gostincar C."/>
            <person name="Fang C."/>
            <person name="Gunde-Cimerman N."/>
            <person name="Song Z."/>
        </authorList>
    </citation>
    <scope>NUCLEOTIDE SEQUENCE</scope>
    <source>
        <strain evidence="2">EXF-9911</strain>
    </source>
</reference>
<reference evidence="2" key="2">
    <citation type="submission" date="2021-08" db="EMBL/GenBank/DDBJ databases">
        <authorList>
            <person name="Gostincar C."/>
            <person name="Sun X."/>
            <person name="Song Z."/>
            <person name="Gunde-Cimerman N."/>
        </authorList>
    </citation>
    <scope>NUCLEOTIDE SEQUENCE</scope>
    <source>
        <strain evidence="2">EXF-9911</strain>
    </source>
</reference>